<comment type="caution">
    <text evidence="2">The sequence shown here is derived from an EMBL/GenBank/DDBJ whole genome shotgun (WGS) entry which is preliminary data.</text>
</comment>
<dbReference type="SUPFAM" id="SSF54593">
    <property type="entry name" value="Glyoxalase/Bleomycin resistance protein/Dihydroxybiphenyl dioxygenase"/>
    <property type="match status" value="1"/>
</dbReference>
<dbReference type="AlphaFoldDB" id="A0A559J3D1"/>
<reference evidence="2 3" key="1">
    <citation type="submission" date="2019-07" db="EMBL/GenBank/DDBJ databases">
        <authorList>
            <person name="Kim J."/>
        </authorList>
    </citation>
    <scope>NUCLEOTIDE SEQUENCE [LARGE SCALE GENOMIC DNA]</scope>
    <source>
        <strain evidence="2 3">N4</strain>
    </source>
</reference>
<dbReference type="RefSeq" id="WP_144991475.1">
    <property type="nucleotide sequence ID" value="NZ_VNJK01000001.1"/>
</dbReference>
<name>A0A559J3D1_9BACL</name>
<sequence length="119" mass="13053">MGRVVLFELNSQHPEQAAAFYSSVFGWKVAAQDWGYHSVATGVDNNTGIDGGIVEGPADYPHGTRVTIEVDCIDTAITRSVEQGAKVLRDKMEFDDFYLAYLVDPTGISFGLIQYTNKS</sequence>
<evidence type="ECO:0000313" key="2">
    <source>
        <dbReference type="EMBL" id="TVX94371.1"/>
    </source>
</evidence>
<organism evidence="2 3">
    <name type="scientific">Paenibacillus agilis</name>
    <dbReference type="NCBI Taxonomy" id="3020863"/>
    <lineage>
        <taxon>Bacteria</taxon>
        <taxon>Bacillati</taxon>
        <taxon>Bacillota</taxon>
        <taxon>Bacilli</taxon>
        <taxon>Bacillales</taxon>
        <taxon>Paenibacillaceae</taxon>
        <taxon>Paenibacillus</taxon>
    </lineage>
</organism>
<dbReference type="Pfam" id="PF18029">
    <property type="entry name" value="Glyoxalase_6"/>
    <property type="match status" value="1"/>
</dbReference>
<dbReference type="EMBL" id="VNJK01000001">
    <property type="protein sequence ID" value="TVX94371.1"/>
    <property type="molecule type" value="Genomic_DNA"/>
</dbReference>
<dbReference type="InterPro" id="IPR052164">
    <property type="entry name" value="Anthracycline_SecMetBiosynth"/>
</dbReference>
<evidence type="ECO:0000259" key="1">
    <source>
        <dbReference type="PROSITE" id="PS51819"/>
    </source>
</evidence>
<protein>
    <recommendedName>
        <fullName evidence="1">VOC domain-containing protein</fullName>
    </recommendedName>
</protein>
<dbReference type="PANTHER" id="PTHR33993">
    <property type="entry name" value="GLYOXALASE-RELATED"/>
    <property type="match status" value="1"/>
</dbReference>
<keyword evidence="3" id="KW-1185">Reference proteome</keyword>
<dbReference type="InterPro" id="IPR037523">
    <property type="entry name" value="VOC_core"/>
</dbReference>
<dbReference type="Gene3D" id="3.10.180.10">
    <property type="entry name" value="2,3-Dihydroxybiphenyl 1,2-Dioxygenase, domain 1"/>
    <property type="match status" value="1"/>
</dbReference>
<dbReference type="InterPro" id="IPR041581">
    <property type="entry name" value="Glyoxalase_6"/>
</dbReference>
<accession>A0A559J3D1</accession>
<dbReference type="Proteomes" id="UP000318102">
    <property type="component" value="Unassembled WGS sequence"/>
</dbReference>
<dbReference type="OrthoDB" id="9804235at2"/>
<proteinExistence type="predicted"/>
<feature type="domain" description="VOC" evidence="1">
    <location>
        <begin position="3"/>
        <end position="115"/>
    </location>
</feature>
<dbReference type="InterPro" id="IPR029068">
    <property type="entry name" value="Glyas_Bleomycin-R_OHBP_Dase"/>
</dbReference>
<gene>
    <name evidence="2" type="ORF">FPZ44_15705</name>
</gene>
<evidence type="ECO:0000313" key="3">
    <source>
        <dbReference type="Proteomes" id="UP000318102"/>
    </source>
</evidence>
<dbReference type="PROSITE" id="PS51819">
    <property type="entry name" value="VOC"/>
    <property type="match status" value="1"/>
</dbReference>